<protein>
    <recommendedName>
        <fullName evidence="4">Ig-like domain-containing protein</fullName>
    </recommendedName>
</protein>
<keyword evidence="3" id="KW-1185">Reference proteome</keyword>
<proteinExistence type="predicted"/>
<evidence type="ECO:0000313" key="2">
    <source>
        <dbReference type="EMBL" id="KAJ1096546.1"/>
    </source>
</evidence>
<evidence type="ECO:0000256" key="1">
    <source>
        <dbReference type="SAM" id="MobiDB-lite"/>
    </source>
</evidence>
<gene>
    <name evidence="2" type="ORF">NDU88_001682</name>
</gene>
<comment type="caution">
    <text evidence="2">The sequence shown here is derived from an EMBL/GenBank/DDBJ whole genome shotgun (WGS) entry which is preliminary data.</text>
</comment>
<evidence type="ECO:0000313" key="3">
    <source>
        <dbReference type="Proteomes" id="UP001066276"/>
    </source>
</evidence>
<evidence type="ECO:0008006" key="4">
    <source>
        <dbReference type="Google" id="ProtNLM"/>
    </source>
</evidence>
<name>A0AAV7LYB7_PLEWA</name>
<reference evidence="2" key="1">
    <citation type="journal article" date="2022" name="bioRxiv">
        <title>Sequencing and chromosome-scale assembly of the giantPleurodeles waltlgenome.</title>
        <authorList>
            <person name="Brown T."/>
            <person name="Elewa A."/>
            <person name="Iarovenko S."/>
            <person name="Subramanian E."/>
            <person name="Araus A.J."/>
            <person name="Petzold A."/>
            <person name="Susuki M."/>
            <person name="Suzuki K.-i.T."/>
            <person name="Hayashi T."/>
            <person name="Toyoda A."/>
            <person name="Oliveira C."/>
            <person name="Osipova E."/>
            <person name="Leigh N.D."/>
            <person name="Simon A."/>
            <person name="Yun M.H."/>
        </authorList>
    </citation>
    <scope>NUCLEOTIDE SEQUENCE</scope>
    <source>
        <strain evidence="2">20211129_DDA</strain>
        <tissue evidence="2">Liver</tissue>
    </source>
</reference>
<dbReference type="Proteomes" id="UP001066276">
    <property type="component" value="Chromosome 10"/>
</dbReference>
<accession>A0AAV7LYB7</accession>
<organism evidence="2 3">
    <name type="scientific">Pleurodeles waltl</name>
    <name type="common">Iberian ribbed newt</name>
    <dbReference type="NCBI Taxonomy" id="8319"/>
    <lineage>
        <taxon>Eukaryota</taxon>
        <taxon>Metazoa</taxon>
        <taxon>Chordata</taxon>
        <taxon>Craniata</taxon>
        <taxon>Vertebrata</taxon>
        <taxon>Euteleostomi</taxon>
        <taxon>Amphibia</taxon>
        <taxon>Batrachia</taxon>
        <taxon>Caudata</taxon>
        <taxon>Salamandroidea</taxon>
        <taxon>Salamandridae</taxon>
        <taxon>Pleurodelinae</taxon>
        <taxon>Pleurodeles</taxon>
    </lineage>
</organism>
<dbReference type="AlphaFoldDB" id="A0AAV7LYB7"/>
<feature type="region of interest" description="Disordered" evidence="1">
    <location>
        <begin position="52"/>
        <end position="76"/>
    </location>
</feature>
<sequence>MQASQPQRQGAVTRSLATRACRQISGRSRVPRSQFRQSDLCLALHLKSRPRSAKCTDRSSRGSINATKAPHHSCGAPARTSASLHVFLAATSNGARSPWALADDASKRDRAHNPAVTTGALTMSGACLCNRPRSPGAQSTVGEALPQSTVFFPHGEGQSSPGHYWDSRACGDLPGKPEIAWKQESFLAGRGATNYAAAPVTNLATPRAGDTPYTCRLGSGIDHRYNVLGPI</sequence>
<dbReference type="EMBL" id="JANPWB010000014">
    <property type="protein sequence ID" value="KAJ1096546.1"/>
    <property type="molecule type" value="Genomic_DNA"/>
</dbReference>